<dbReference type="WBParaSite" id="TASK_0000311601-mRNA-1">
    <property type="protein sequence ID" value="TASK_0000311601-mRNA-1"/>
    <property type="gene ID" value="TASK_0000311601"/>
</dbReference>
<sequence length="77" mass="8397">MANSFKTHVSSLGIVAAAVDKGQPKDGVQKAPKEIREHGLEELLKKLGKSSAGLNFDFHPIFPQFYSRALAAAPMFR</sequence>
<gene>
    <name evidence="1" type="ORF">TASK_LOCUS3117</name>
</gene>
<reference evidence="3" key="1">
    <citation type="submission" date="2017-02" db="UniProtKB">
        <authorList>
            <consortium name="WormBaseParasite"/>
        </authorList>
    </citation>
    <scope>IDENTIFICATION</scope>
</reference>
<name>A0A0R3W0C2_TAEAS</name>
<evidence type="ECO:0000313" key="3">
    <source>
        <dbReference type="WBParaSite" id="TASK_0000311601-mRNA-1"/>
    </source>
</evidence>
<accession>A0A0R3W0C2</accession>
<proteinExistence type="predicted"/>
<dbReference type="Proteomes" id="UP000282613">
    <property type="component" value="Unassembled WGS sequence"/>
</dbReference>
<dbReference type="AlphaFoldDB" id="A0A0R3W0C2"/>
<dbReference type="EMBL" id="UYRS01005879">
    <property type="protein sequence ID" value="VDK27316.1"/>
    <property type="molecule type" value="Genomic_DNA"/>
</dbReference>
<reference evidence="1 2" key="2">
    <citation type="submission" date="2018-11" db="EMBL/GenBank/DDBJ databases">
        <authorList>
            <consortium name="Pathogen Informatics"/>
        </authorList>
    </citation>
    <scope>NUCLEOTIDE SEQUENCE [LARGE SCALE GENOMIC DNA]</scope>
</reference>
<evidence type="ECO:0000313" key="1">
    <source>
        <dbReference type="EMBL" id="VDK27316.1"/>
    </source>
</evidence>
<keyword evidence="2" id="KW-1185">Reference proteome</keyword>
<evidence type="ECO:0000313" key="2">
    <source>
        <dbReference type="Proteomes" id="UP000282613"/>
    </source>
</evidence>
<protein>
    <submittedName>
        <fullName evidence="1 3">Uncharacterized protein</fullName>
    </submittedName>
</protein>
<organism evidence="3">
    <name type="scientific">Taenia asiatica</name>
    <name type="common">Asian tapeworm</name>
    <dbReference type="NCBI Taxonomy" id="60517"/>
    <lineage>
        <taxon>Eukaryota</taxon>
        <taxon>Metazoa</taxon>
        <taxon>Spiralia</taxon>
        <taxon>Lophotrochozoa</taxon>
        <taxon>Platyhelminthes</taxon>
        <taxon>Cestoda</taxon>
        <taxon>Eucestoda</taxon>
        <taxon>Cyclophyllidea</taxon>
        <taxon>Taeniidae</taxon>
        <taxon>Taenia</taxon>
    </lineage>
</organism>